<keyword evidence="1" id="KW-0732">Signal</keyword>
<gene>
    <name evidence="3" type="ORF">GCM10007884_03690</name>
</gene>
<dbReference type="Pfam" id="PF10077">
    <property type="entry name" value="DUF2314"/>
    <property type="match status" value="1"/>
</dbReference>
<dbReference type="EMBL" id="BSPG01000001">
    <property type="protein sequence ID" value="GLS42384.1"/>
    <property type="molecule type" value="Genomic_DNA"/>
</dbReference>
<comment type="caution">
    <text evidence="3">The sequence shown here is derived from an EMBL/GenBank/DDBJ whole genome shotgun (WGS) entry which is preliminary data.</text>
</comment>
<evidence type="ECO:0000256" key="1">
    <source>
        <dbReference type="SAM" id="SignalP"/>
    </source>
</evidence>
<evidence type="ECO:0000259" key="2">
    <source>
        <dbReference type="Pfam" id="PF10077"/>
    </source>
</evidence>
<protein>
    <recommendedName>
        <fullName evidence="2">DUF2314 domain-containing protein</fullName>
    </recommendedName>
</protein>
<feature type="chain" id="PRO_5046417632" description="DUF2314 domain-containing protein" evidence="1">
    <location>
        <begin position="30"/>
        <end position="176"/>
    </location>
</feature>
<accession>A0ABQ6CWE6</accession>
<keyword evidence="4" id="KW-1185">Reference proteome</keyword>
<proteinExistence type="predicted"/>
<evidence type="ECO:0000313" key="4">
    <source>
        <dbReference type="Proteomes" id="UP001156881"/>
    </source>
</evidence>
<dbReference type="Proteomes" id="UP001156881">
    <property type="component" value="Unassembled WGS sequence"/>
</dbReference>
<feature type="signal peptide" evidence="1">
    <location>
        <begin position="1"/>
        <end position="29"/>
    </location>
</feature>
<sequence>MTAATLRSDMLRRPLLAIALTAAPLGAMAQPVYETSQRGGVINVAKSDPEMGAAIEKGRATLPEFLALAAAPHQGQTGFAVKVGFTGPQGRNEFFWVMPFTATGDRVSGTLDNNPVYATQLHKGQTVSFGRDEVIDWSYLDSAGLHGHYTTCVILRRASEADRVQFRKRMALNCER</sequence>
<name>A0ABQ6CWE6_9HYPH</name>
<organism evidence="3 4">
    <name type="scientific">Methylobacterium brachythecii</name>
    <dbReference type="NCBI Taxonomy" id="1176177"/>
    <lineage>
        <taxon>Bacteria</taxon>
        <taxon>Pseudomonadati</taxon>
        <taxon>Pseudomonadota</taxon>
        <taxon>Alphaproteobacteria</taxon>
        <taxon>Hyphomicrobiales</taxon>
        <taxon>Methylobacteriaceae</taxon>
        <taxon>Methylobacterium</taxon>
    </lineage>
</organism>
<evidence type="ECO:0000313" key="3">
    <source>
        <dbReference type="EMBL" id="GLS42384.1"/>
    </source>
</evidence>
<feature type="domain" description="DUF2314" evidence="2">
    <location>
        <begin position="48"/>
        <end position="172"/>
    </location>
</feature>
<reference evidence="4" key="1">
    <citation type="journal article" date="2019" name="Int. J. Syst. Evol. Microbiol.">
        <title>The Global Catalogue of Microorganisms (GCM) 10K type strain sequencing project: providing services to taxonomists for standard genome sequencing and annotation.</title>
        <authorList>
            <consortium name="The Broad Institute Genomics Platform"/>
            <consortium name="The Broad Institute Genome Sequencing Center for Infectious Disease"/>
            <person name="Wu L."/>
            <person name="Ma J."/>
        </authorList>
    </citation>
    <scope>NUCLEOTIDE SEQUENCE [LARGE SCALE GENOMIC DNA]</scope>
    <source>
        <strain evidence="4">NBRC 107710</strain>
    </source>
</reference>
<dbReference type="InterPro" id="IPR018756">
    <property type="entry name" value="DUF2314"/>
</dbReference>